<evidence type="ECO:0000313" key="4">
    <source>
        <dbReference type="Proteomes" id="UP001223144"/>
    </source>
</evidence>
<organism evidence="3 4">
    <name type="scientific">Streptomyces chengmaiensis</name>
    <dbReference type="NCBI Taxonomy" id="3040919"/>
    <lineage>
        <taxon>Bacteria</taxon>
        <taxon>Bacillati</taxon>
        <taxon>Actinomycetota</taxon>
        <taxon>Actinomycetes</taxon>
        <taxon>Kitasatosporales</taxon>
        <taxon>Streptomycetaceae</taxon>
        <taxon>Streptomyces</taxon>
    </lineage>
</organism>
<feature type="compositionally biased region" description="Pro residues" evidence="1">
    <location>
        <begin position="202"/>
        <end position="211"/>
    </location>
</feature>
<evidence type="ECO:0000313" key="3">
    <source>
        <dbReference type="EMBL" id="MDH2392638.1"/>
    </source>
</evidence>
<dbReference type="EMBL" id="JARWBG010000045">
    <property type="protein sequence ID" value="MDH2392638.1"/>
    <property type="molecule type" value="Genomic_DNA"/>
</dbReference>
<feature type="region of interest" description="Disordered" evidence="1">
    <location>
        <begin position="1"/>
        <end position="232"/>
    </location>
</feature>
<keyword evidence="4" id="KW-1185">Reference proteome</keyword>
<keyword evidence="2" id="KW-1133">Transmembrane helix</keyword>
<feature type="region of interest" description="Disordered" evidence="1">
    <location>
        <begin position="459"/>
        <end position="487"/>
    </location>
</feature>
<dbReference type="Proteomes" id="UP001223144">
    <property type="component" value="Unassembled WGS sequence"/>
</dbReference>
<feature type="transmembrane region" description="Helical" evidence="2">
    <location>
        <begin position="263"/>
        <end position="287"/>
    </location>
</feature>
<proteinExistence type="predicted"/>
<sequence length="508" mass="51614">MSTEPHRPAARPASRIDSLLPPDPRAPLPEAAGPRGSIRPSPPGDVPAQRAQRAQHSQHSQHSQHPEPSRRPDGPDGAATGRQPDPSAAPGAGAARPEPSRRPDGPPNTPAAATPPPGKTTGASAAGTSRPAPAAASAPAASAPATPAPTRPPGDARPAPHVGTGDIPDCDVTTRLRPLGPLGAPRTAQTPDAPPRSAAPAPVTPPAPPGHRPVGAVDLSPRPGATPRAAHQGAQYHLWAPPEHPAEMTTRLRPIRPRRPGRTAAAVVCAVLGIGLLGGAAAGAWLIGDANADPAARSGYAQARDLWHSVPVDTLFPRTLDGGRAGPGGADRAWKRIAVAPDSGCAEALDPLLDQTLRTVGCGRLVRATYTDTTATSVITVGLVFTEADEQGMRALKARFAREGLGERTDLMPRAQSAAGTVAAGFGDPQRASWTVNVLTDAPVVVYAVSGFADGRAVDNPEPAAEATAEGATSAPAQSGLGHEAAGVAEAVERALRATVRPSAEDRT</sequence>
<evidence type="ECO:0000256" key="1">
    <source>
        <dbReference type="SAM" id="MobiDB-lite"/>
    </source>
</evidence>
<feature type="compositionally biased region" description="Pro residues" evidence="1">
    <location>
        <begin position="105"/>
        <end position="118"/>
    </location>
</feature>
<feature type="compositionally biased region" description="Low complexity" evidence="1">
    <location>
        <begin position="119"/>
        <end position="145"/>
    </location>
</feature>
<protein>
    <submittedName>
        <fullName evidence="3">Uncharacterized protein</fullName>
    </submittedName>
</protein>
<feature type="compositionally biased region" description="Basic and acidic residues" evidence="1">
    <location>
        <begin position="64"/>
        <end position="74"/>
    </location>
</feature>
<keyword evidence="2" id="KW-0812">Transmembrane</keyword>
<reference evidence="3 4" key="1">
    <citation type="submission" date="2023-04" db="EMBL/GenBank/DDBJ databases">
        <title>Streptomyces chengmaiensis sp. nov. isolated from the stem of mangrove plant in Hainan.</title>
        <authorList>
            <person name="Huang X."/>
            <person name="Zhou S."/>
            <person name="Chu X."/>
            <person name="Xie Y."/>
            <person name="Lin Y."/>
        </authorList>
    </citation>
    <scope>NUCLEOTIDE SEQUENCE [LARGE SCALE GENOMIC DNA]</scope>
    <source>
        <strain evidence="3 4">HNM0663</strain>
    </source>
</reference>
<feature type="compositionally biased region" description="Low complexity" evidence="1">
    <location>
        <begin position="461"/>
        <end position="487"/>
    </location>
</feature>
<feature type="compositionally biased region" description="Low complexity" evidence="1">
    <location>
        <begin position="47"/>
        <end position="63"/>
    </location>
</feature>
<evidence type="ECO:0000256" key="2">
    <source>
        <dbReference type="SAM" id="Phobius"/>
    </source>
</evidence>
<gene>
    <name evidence="3" type="ORF">QCN29_28440</name>
</gene>
<accession>A0ABT6HV94</accession>
<dbReference type="RefSeq" id="WP_279931771.1">
    <property type="nucleotide sequence ID" value="NZ_JARWBG010000045.1"/>
</dbReference>
<name>A0ABT6HV94_9ACTN</name>
<feature type="compositionally biased region" description="Low complexity" evidence="1">
    <location>
        <begin position="86"/>
        <end position="97"/>
    </location>
</feature>
<keyword evidence="2" id="KW-0472">Membrane</keyword>
<comment type="caution">
    <text evidence="3">The sequence shown here is derived from an EMBL/GenBank/DDBJ whole genome shotgun (WGS) entry which is preliminary data.</text>
</comment>